<evidence type="ECO:0000256" key="2">
    <source>
        <dbReference type="ARBA" id="ARBA00022801"/>
    </source>
</evidence>
<keyword evidence="4" id="KW-0961">Cell wall biogenesis/degradation</keyword>
<reference evidence="7" key="1">
    <citation type="submission" date="2015-12" db="EMBL/GenBank/DDBJ databases">
        <title>Gene expression during late stages of embryo sac development: a critical building block for successful pollen-pistil interactions.</title>
        <authorList>
            <person name="Liu Y."/>
            <person name="Joly V."/>
            <person name="Sabar M."/>
            <person name="Matton D.P."/>
        </authorList>
    </citation>
    <scope>NUCLEOTIDE SEQUENCE</scope>
</reference>
<evidence type="ECO:0000259" key="6">
    <source>
        <dbReference type="Pfam" id="PF01095"/>
    </source>
</evidence>
<dbReference type="SUPFAM" id="SSF51126">
    <property type="entry name" value="Pectin lyase-like"/>
    <property type="match status" value="1"/>
</dbReference>
<organism evidence="7">
    <name type="scientific">Solanum chacoense</name>
    <name type="common">Chaco potato</name>
    <dbReference type="NCBI Taxonomy" id="4108"/>
    <lineage>
        <taxon>Eukaryota</taxon>
        <taxon>Viridiplantae</taxon>
        <taxon>Streptophyta</taxon>
        <taxon>Embryophyta</taxon>
        <taxon>Tracheophyta</taxon>
        <taxon>Spermatophyta</taxon>
        <taxon>Magnoliopsida</taxon>
        <taxon>eudicotyledons</taxon>
        <taxon>Gunneridae</taxon>
        <taxon>Pentapetalae</taxon>
        <taxon>asterids</taxon>
        <taxon>lamiids</taxon>
        <taxon>Solanales</taxon>
        <taxon>Solanaceae</taxon>
        <taxon>Solanoideae</taxon>
        <taxon>Solaneae</taxon>
        <taxon>Solanum</taxon>
    </lineage>
</organism>
<dbReference type="InterPro" id="IPR012334">
    <property type="entry name" value="Pectin_lyas_fold"/>
</dbReference>
<sequence>MESEIGDLIRPEGYLIWASDKPNFSNRHVKCMNMQTRGPGANTNGRSKLFKKFKVLSPQEATKYTVGTFLQANAWLPGTSAPFYLGLGGK</sequence>
<dbReference type="AlphaFoldDB" id="A0A0V0GZU2"/>
<evidence type="ECO:0000256" key="4">
    <source>
        <dbReference type="ARBA" id="ARBA00023316"/>
    </source>
</evidence>
<keyword evidence="3" id="KW-0063">Aspartyl esterase</keyword>
<dbReference type="UniPathway" id="UPA00545">
    <property type="reaction ID" value="UER00823"/>
</dbReference>
<keyword evidence="2" id="KW-0378">Hydrolase</keyword>
<evidence type="ECO:0000256" key="5">
    <source>
        <dbReference type="ARBA" id="ARBA00047928"/>
    </source>
</evidence>
<dbReference type="InterPro" id="IPR000070">
    <property type="entry name" value="Pectinesterase_cat"/>
</dbReference>
<name>A0A0V0GZU2_SOLCH</name>
<dbReference type="GO" id="GO:0045490">
    <property type="term" value="P:pectin catabolic process"/>
    <property type="evidence" value="ECO:0007669"/>
    <property type="project" value="UniProtKB-UniPathway"/>
</dbReference>
<evidence type="ECO:0000256" key="1">
    <source>
        <dbReference type="ARBA" id="ARBA00005184"/>
    </source>
</evidence>
<dbReference type="InterPro" id="IPR011050">
    <property type="entry name" value="Pectin_lyase_fold/virulence"/>
</dbReference>
<dbReference type="PANTHER" id="PTHR31707">
    <property type="entry name" value="PECTINESTERASE"/>
    <property type="match status" value="1"/>
</dbReference>
<dbReference type="EMBL" id="GEDG01028008">
    <property type="protein sequence ID" value="JAP13459.1"/>
    <property type="molecule type" value="Transcribed_RNA"/>
</dbReference>
<dbReference type="Gene3D" id="2.160.20.10">
    <property type="entry name" value="Single-stranded right-handed beta-helix, Pectin lyase-like"/>
    <property type="match status" value="1"/>
</dbReference>
<feature type="domain" description="Pectinesterase catalytic" evidence="6">
    <location>
        <begin position="1"/>
        <end position="72"/>
    </location>
</feature>
<dbReference type="GO" id="GO:0030599">
    <property type="term" value="F:pectinesterase activity"/>
    <property type="evidence" value="ECO:0007669"/>
    <property type="project" value="UniProtKB-EC"/>
</dbReference>
<accession>A0A0V0GZU2</accession>
<protein>
    <submittedName>
        <fullName evidence="7">Putative ovule protein</fullName>
    </submittedName>
</protein>
<comment type="pathway">
    <text evidence="1">Glycan metabolism; pectin degradation; 2-dehydro-3-deoxy-D-gluconate from pectin: step 1/5.</text>
</comment>
<dbReference type="Pfam" id="PF01095">
    <property type="entry name" value="Pectinesterase"/>
    <property type="match status" value="1"/>
</dbReference>
<dbReference type="GO" id="GO:0042545">
    <property type="term" value="P:cell wall modification"/>
    <property type="evidence" value="ECO:0007669"/>
    <property type="project" value="InterPro"/>
</dbReference>
<evidence type="ECO:0000256" key="3">
    <source>
        <dbReference type="ARBA" id="ARBA00023085"/>
    </source>
</evidence>
<evidence type="ECO:0000313" key="7">
    <source>
        <dbReference type="EMBL" id="JAP13459.1"/>
    </source>
</evidence>
<proteinExistence type="predicted"/>
<comment type="catalytic activity">
    <reaction evidence="5">
        <text>[(1-&gt;4)-alpha-D-galacturonosyl methyl ester](n) + n H2O = [(1-&gt;4)-alpha-D-galacturonosyl](n) + n methanol + n H(+)</text>
        <dbReference type="Rhea" id="RHEA:22380"/>
        <dbReference type="Rhea" id="RHEA-COMP:14570"/>
        <dbReference type="Rhea" id="RHEA-COMP:14573"/>
        <dbReference type="ChEBI" id="CHEBI:15377"/>
        <dbReference type="ChEBI" id="CHEBI:15378"/>
        <dbReference type="ChEBI" id="CHEBI:17790"/>
        <dbReference type="ChEBI" id="CHEBI:140522"/>
        <dbReference type="ChEBI" id="CHEBI:140523"/>
        <dbReference type="EC" id="3.1.1.11"/>
    </reaction>
</comment>